<feature type="compositionally biased region" description="Acidic residues" evidence="1">
    <location>
        <begin position="137"/>
        <end position="156"/>
    </location>
</feature>
<protein>
    <submittedName>
        <fullName evidence="2">Uncharacterized protein</fullName>
    </submittedName>
</protein>
<reference evidence="2" key="1">
    <citation type="submission" date="2021-02" db="EMBL/GenBank/DDBJ databases">
        <authorList>
            <person name="Nowell W R."/>
        </authorList>
    </citation>
    <scope>NUCLEOTIDE SEQUENCE</scope>
</reference>
<evidence type="ECO:0000313" key="2">
    <source>
        <dbReference type="EMBL" id="CAF4188458.1"/>
    </source>
</evidence>
<dbReference type="Proteomes" id="UP000663823">
    <property type="component" value="Unassembled WGS sequence"/>
</dbReference>
<gene>
    <name evidence="2" type="ORF">OTI717_LOCUS38033</name>
</gene>
<dbReference type="EMBL" id="CAJOAX010019447">
    <property type="protein sequence ID" value="CAF4188458.1"/>
    <property type="molecule type" value="Genomic_DNA"/>
</dbReference>
<proteinExistence type="predicted"/>
<dbReference type="AlphaFoldDB" id="A0A820ACP4"/>
<name>A0A820ACP4_9BILA</name>
<accession>A0A820ACP4</accession>
<evidence type="ECO:0000313" key="3">
    <source>
        <dbReference type="Proteomes" id="UP000663823"/>
    </source>
</evidence>
<evidence type="ECO:0000256" key="1">
    <source>
        <dbReference type="SAM" id="MobiDB-lite"/>
    </source>
</evidence>
<feature type="region of interest" description="Disordered" evidence="1">
    <location>
        <begin position="136"/>
        <end position="156"/>
    </location>
</feature>
<sequence>SRLGISAMIDKNGFHLPSVEIFDSSEDHSMTSAHFIEWIKKAAFRPREDNGQNRRIAIVIDNAIWHSELMESSKPAKRSMRKDQIIECVYELASEFIAGFNDKAAQSAMCRAEKVETTYKAADEFVENTVEPQLIDDVSDIETDNFSDASDDSTEL</sequence>
<comment type="caution">
    <text evidence="2">The sequence shown here is derived from an EMBL/GenBank/DDBJ whole genome shotgun (WGS) entry which is preliminary data.</text>
</comment>
<feature type="non-terminal residue" evidence="2">
    <location>
        <position position="1"/>
    </location>
</feature>
<organism evidence="2 3">
    <name type="scientific">Rotaria sordida</name>
    <dbReference type="NCBI Taxonomy" id="392033"/>
    <lineage>
        <taxon>Eukaryota</taxon>
        <taxon>Metazoa</taxon>
        <taxon>Spiralia</taxon>
        <taxon>Gnathifera</taxon>
        <taxon>Rotifera</taxon>
        <taxon>Eurotatoria</taxon>
        <taxon>Bdelloidea</taxon>
        <taxon>Philodinida</taxon>
        <taxon>Philodinidae</taxon>
        <taxon>Rotaria</taxon>
    </lineage>
</organism>